<dbReference type="HAMAP" id="MF_00048">
    <property type="entry name" value="UPF0102"/>
    <property type="match status" value="1"/>
</dbReference>
<dbReference type="Pfam" id="PF02021">
    <property type="entry name" value="UPF0102"/>
    <property type="match status" value="1"/>
</dbReference>
<dbReference type="STRING" id="1313304.CALK_0482"/>
<dbReference type="Gene3D" id="3.40.1350.10">
    <property type="match status" value="1"/>
</dbReference>
<gene>
    <name evidence="3" type="ORF">CALK_0482</name>
</gene>
<keyword evidence="4" id="KW-1185">Reference proteome</keyword>
<evidence type="ECO:0000313" key="4">
    <source>
        <dbReference type="Proteomes" id="UP000017148"/>
    </source>
</evidence>
<dbReference type="InterPro" id="IPR011856">
    <property type="entry name" value="tRNA_endonuc-like_dom_sf"/>
</dbReference>
<organism evidence="3 4">
    <name type="scientific">Chitinivibrio alkaliphilus ACht1</name>
    <dbReference type="NCBI Taxonomy" id="1313304"/>
    <lineage>
        <taxon>Bacteria</taxon>
        <taxon>Pseudomonadati</taxon>
        <taxon>Fibrobacterota</taxon>
        <taxon>Chitinivibrionia</taxon>
        <taxon>Chitinivibrionales</taxon>
        <taxon>Chitinivibrionaceae</taxon>
        <taxon>Chitinivibrio</taxon>
    </lineage>
</organism>
<sequence>MNTRETGKSGEDAASAYLLRRGYRIICRNWADRFGEIDLVTISPENRLVFVEVKLLRSKKVGLAEDKITPAKLERIRRTAERYVKEKHHAPSPERIDVITISAGKITHYKNVFFRKNRIMLAK</sequence>
<protein>
    <recommendedName>
        <fullName evidence="2">UPF0102 protein CALK_0482</fullName>
    </recommendedName>
</protein>
<name>U7DAD5_9BACT</name>
<dbReference type="PANTHER" id="PTHR34039:SF1">
    <property type="entry name" value="UPF0102 PROTEIN YRAN"/>
    <property type="match status" value="1"/>
</dbReference>
<comment type="caution">
    <text evidence="3">The sequence shown here is derived from an EMBL/GenBank/DDBJ whole genome shotgun (WGS) entry which is preliminary data.</text>
</comment>
<dbReference type="GO" id="GO:0003676">
    <property type="term" value="F:nucleic acid binding"/>
    <property type="evidence" value="ECO:0007669"/>
    <property type="project" value="InterPro"/>
</dbReference>
<dbReference type="PANTHER" id="PTHR34039">
    <property type="entry name" value="UPF0102 PROTEIN YRAN"/>
    <property type="match status" value="1"/>
</dbReference>
<reference evidence="3 4" key="1">
    <citation type="journal article" date="2013" name="Environ. Microbiol.">
        <title>Genome analysis of Chitinivibrio alkaliphilus gen. nov., sp. nov., a novel extremely haloalkaliphilic anaerobic chitinolytic bacterium from the candidate phylum Termite Group 3.</title>
        <authorList>
            <person name="Sorokin D.Y."/>
            <person name="Gumerov V.M."/>
            <person name="Rakitin A.L."/>
            <person name="Beletsky A.V."/>
            <person name="Damste J.S."/>
            <person name="Muyzer G."/>
            <person name="Mardanov A.V."/>
            <person name="Ravin N.V."/>
        </authorList>
    </citation>
    <scope>NUCLEOTIDE SEQUENCE [LARGE SCALE GENOMIC DNA]</scope>
    <source>
        <strain evidence="3 4">ACht1</strain>
    </source>
</reference>
<dbReference type="InterPro" id="IPR003509">
    <property type="entry name" value="UPF0102_YraN-like"/>
</dbReference>
<dbReference type="AlphaFoldDB" id="U7DAD5"/>
<dbReference type="NCBIfam" id="NF009150">
    <property type="entry name" value="PRK12497.1-3"/>
    <property type="match status" value="1"/>
</dbReference>
<dbReference type="CDD" id="cd20736">
    <property type="entry name" value="PoNe_Nuclease"/>
    <property type="match status" value="1"/>
</dbReference>
<dbReference type="RefSeq" id="WP_022636020.1">
    <property type="nucleotide sequence ID" value="NZ_ASJR01000003.1"/>
</dbReference>
<comment type="similarity">
    <text evidence="1 2">Belongs to the UPF0102 family.</text>
</comment>
<evidence type="ECO:0000256" key="1">
    <source>
        <dbReference type="ARBA" id="ARBA00006738"/>
    </source>
</evidence>
<dbReference type="Proteomes" id="UP000017148">
    <property type="component" value="Unassembled WGS sequence"/>
</dbReference>
<dbReference type="SUPFAM" id="SSF52980">
    <property type="entry name" value="Restriction endonuclease-like"/>
    <property type="match status" value="1"/>
</dbReference>
<dbReference type="OrthoDB" id="9802516at2"/>
<dbReference type="eggNOG" id="COG0792">
    <property type="taxonomic scope" value="Bacteria"/>
</dbReference>
<evidence type="ECO:0000313" key="3">
    <source>
        <dbReference type="EMBL" id="ERP38992.1"/>
    </source>
</evidence>
<dbReference type="EMBL" id="ASJR01000003">
    <property type="protein sequence ID" value="ERP38992.1"/>
    <property type="molecule type" value="Genomic_DNA"/>
</dbReference>
<evidence type="ECO:0000256" key="2">
    <source>
        <dbReference type="HAMAP-Rule" id="MF_00048"/>
    </source>
</evidence>
<dbReference type="InterPro" id="IPR011335">
    <property type="entry name" value="Restrct_endonuc-II-like"/>
</dbReference>
<accession>U7DAD5</accession>
<proteinExistence type="inferred from homology"/>